<organism evidence="9 10">
    <name type="scientific">Chitinibacter fontanus</name>
    <dbReference type="NCBI Taxonomy" id="1737446"/>
    <lineage>
        <taxon>Bacteria</taxon>
        <taxon>Pseudomonadati</taxon>
        <taxon>Pseudomonadota</taxon>
        <taxon>Betaproteobacteria</taxon>
        <taxon>Neisseriales</taxon>
        <taxon>Chitinibacteraceae</taxon>
        <taxon>Chitinibacter</taxon>
    </lineage>
</organism>
<dbReference type="HAMAP" id="MF_01374">
    <property type="entry name" value="Glyoxalase_2"/>
    <property type="match status" value="1"/>
</dbReference>
<comment type="cofactor">
    <cofactor evidence="7">
        <name>Zn(2+)</name>
        <dbReference type="ChEBI" id="CHEBI:29105"/>
    </cofactor>
    <text evidence="7">Binds 2 Zn(2+) ions per subunit.</text>
</comment>
<dbReference type="InterPro" id="IPR001279">
    <property type="entry name" value="Metallo-B-lactamas"/>
</dbReference>
<feature type="binding site" evidence="7">
    <location>
        <position position="123"/>
    </location>
    <ligand>
        <name>Zn(2+)</name>
        <dbReference type="ChEBI" id="CHEBI:29105"/>
        <label>2</label>
    </ligand>
</feature>
<dbReference type="NCBIfam" id="TIGR03413">
    <property type="entry name" value="GSH_gloB"/>
    <property type="match status" value="1"/>
</dbReference>
<dbReference type="GO" id="GO:0019243">
    <property type="term" value="P:methylglyoxal catabolic process to D-lactate via S-lactoyl-glutathione"/>
    <property type="evidence" value="ECO:0007669"/>
    <property type="project" value="UniProtKB-UniRule"/>
</dbReference>
<gene>
    <name evidence="7 9" type="primary">gloB</name>
    <name evidence="9" type="ORF">HZU75_04640</name>
</gene>
<evidence type="ECO:0000256" key="7">
    <source>
        <dbReference type="HAMAP-Rule" id="MF_01374"/>
    </source>
</evidence>
<dbReference type="Pfam" id="PF12706">
    <property type="entry name" value="Lactamase_B_2"/>
    <property type="match status" value="1"/>
</dbReference>
<feature type="binding site" evidence="7">
    <location>
        <position position="57"/>
    </location>
    <ligand>
        <name>Zn(2+)</name>
        <dbReference type="ChEBI" id="CHEBI:29105"/>
        <label>2</label>
    </ligand>
</feature>
<comment type="similarity">
    <text evidence="3 7">Belongs to the metallo-beta-lactamase superfamily. Glyoxalase II family.</text>
</comment>
<dbReference type="InterPro" id="IPR035680">
    <property type="entry name" value="Clx_II_MBL"/>
</dbReference>
<keyword evidence="5 7" id="KW-0378">Hydrolase</keyword>
<feature type="binding site" evidence="7">
    <location>
        <position position="55"/>
    </location>
    <ligand>
        <name>Zn(2+)</name>
        <dbReference type="ChEBI" id="CHEBI:29105"/>
        <label>1</label>
    </ligand>
</feature>
<accession>A0A7D5V9P1</accession>
<feature type="binding site" evidence="7">
    <location>
        <position position="58"/>
    </location>
    <ligand>
        <name>Zn(2+)</name>
        <dbReference type="ChEBI" id="CHEBI:29105"/>
        <label>2</label>
    </ligand>
</feature>
<dbReference type="UniPathway" id="UPA00619">
    <property type="reaction ID" value="UER00676"/>
</dbReference>
<evidence type="ECO:0000256" key="3">
    <source>
        <dbReference type="ARBA" id="ARBA00006759"/>
    </source>
</evidence>
<dbReference type="RefSeq" id="WP_180308007.1">
    <property type="nucleotide sequence ID" value="NZ_CP058952.1"/>
</dbReference>
<dbReference type="Gene3D" id="3.60.15.10">
    <property type="entry name" value="Ribonuclease Z/Hydroxyacylglutathione hydrolase-like"/>
    <property type="match status" value="1"/>
</dbReference>
<dbReference type="InterPro" id="IPR050110">
    <property type="entry name" value="Glyoxalase_II_hydrolase"/>
</dbReference>
<dbReference type="SUPFAM" id="SSF56281">
    <property type="entry name" value="Metallo-hydrolase/oxidoreductase"/>
    <property type="match status" value="1"/>
</dbReference>
<reference evidence="9 10" key="1">
    <citation type="journal article" date="2016" name="Int. J. Syst. Evol. Microbiol.">
        <title>Chitinibacter fontanus sp. nov., isolated from a spring.</title>
        <authorList>
            <person name="Sheu S.Y."/>
            <person name="Li Y.S."/>
            <person name="Young C.C."/>
            <person name="Chen W.M."/>
        </authorList>
    </citation>
    <scope>NUCLEOTIDE SEQUENCE [LARGE SCALE GENOMIC DNA]</scope>
    <source>
        <strain evidence="9 10">STM-7</strain>
    </source>
</reference>
<dbReference type="AlphaFoldDB" id="A0A7D5V9P1"/>
<keyword evidence="10" id="KW-1185">Reference proteome</keyword>
<dbReference type="InterPro" id="IPR036866">
    <property type="entry name" value="RibonucZ/Hydroxyglut_hydro"/>
</dbReference>
<protein>
    <recommendedName>
        <fullName evidence="7">Hydroxyacylglutathione hydrolase</fullName>
        <ecNumber evidence="7">3.1.2.6</ecNumber>
    </recommendedName>
    <alternativeName>
        <fullName evidence="7">Glyoxalase II</fullName>
        <shortName evidence="7">Glx II</shortName>
    </alternativeName>
</protein>
<dbReference type="Proteomes" id="UP000510822">
    <property type="component" value="Chromosome"/>
</dbReference>
<feature type="binding site" evidence="7">
    <location>
        <position position="106"/>
    </location>
    <ligand>
        <name>Zn(2+)</name>
        <dbReference type="ChEBI" id="CHEBI:29105"/>
        <label>1</label>
    </ligand>
</feature>
<evidence type="ECO:0000256" key="6">
    <source>
        <dbReference type="ARBA" id="ARBA00022833"/>
    </source>
</evidence>
<comment type="subunit">
    <text evidence="7">Monomer.</text>
</comment>
<feature type="domain" description="Metallo-beta-lactamase" evidence="8">
    <location>
        <begin position="12"/>
        <end position="161"/>
    </location>
</feature>
<dbReference type="KEGG" id="cfon:HZU75_04640"/>
<evidence type="ECO:0000259" key="8">
    <source>
        <dbReference type="SMART" id="SM00849"/>
    </source>
</evidence>
<comment type="function">
    <text evidence="7">Thiolesterase that catalyzes the hydrolysis of S-D-lactoyl-glutathione to form glutathione and D-lactic acid.</text>
</comment>
<dbReference type="GO" id="GO:0004416">
    <property type="term" value="F:hydroxyacylglutathione hydrolase activity"/>
    <property type="evidence" value="ECO:0007669"/>
    <property type="project" value="UniProtKB-UniRule"/>
</dbReference>
<dbReference type="PANTHER" id="PTHR43705:SF1">
    <property type="entry name" value="HYDROXYACYLGLUTATHIONE HYDROLASE GLOB"/>
    <property type="match status" value="1"/>
</dbReference>
<evidence type="ECO:0000256" key="1">
    <source>
        <dbReference type="ARBA" id="ARBA00001623"/>
    </source>
</evidence>
<dbReference type="Pfam" id="PF16123">
    <property type="entry name" value="HAGH_C"/>
    <property type="match status" value="1"/>
</dbReference>
<dbReference type="SMART" id="SM00849">
    <property type="entry name" value="Lactamase_B"/>
    <property type="match status" value="1"/>
</dbReference>
<dbReference type="PIRSF" id="PIRSF005457">
    <property type="entry name" value="Glx"/>
    <property type="match status" value="1"/>
</dbReference>
<keyword evidence="4 7" id="KW-0479">Metal-binding</keyword>
<name>A0A7D5V9P1_9NEIS</name>
<evidence type="ECO:0000256" key="5">
    <source>
        <dbReference type="ARBA" id="ARBA00022801"/>
    </source>
</evidence>
<evidence type="ECO:0000313" key="10">
    <source>
        <dbReference type="Proteomes" id="UP000510822"/>
    </source>
</evidence>
<dbReference type="EMBL" id="CP058952">
    <property type="protein sequence ID" value="QLI80873.1"/>
    <property type="molecule type" value="Genomic_DNA"/>
</dbReference>
<evidence type="ECO:0000313" key="9">
    <source>
        <dbReference type="EMBL" id="QLI80873.1"/>
    </source>
</evidence>
<dbReference type="CDD" id="cd07723">
    <property type="entry name" value="hydroxyacylglutathione_hydrolase_MBL-fold"/>
    <property type="match status" value="1"/>
</dbReference>
<feature type="binding site" evidence="7">
    <location>
        <position position="123"/>
    </location>
    <ligand>
        <name>Zn(2+)</name>
        <dbReference type="ChEBI" id="CHEBI:29105"/>
        <label>1</label>
    </ligand>
</feature>
<feature type="binding site" evidence="7">
    <location>
        <position position="53"/>
    </location>
    <ligand>
        <name>Zn(2+)</name>
        <dbReference type="ChEBI" id="CHEBI:29105"/>
        <label>1</label>
    </ligand>
</feature>
<dbReference type="Pfam" id="PF00753">
    <property type="entry name" value="Lactamase_B"/>
    <property type="match status" value="1"/>
</dbReference>
<dbReference type="InterPro" id="IPR017782">
    <property type="entry name" value="Hydroxyacylglutathione_Hdrlase"/>
</dbReference>
<dbReference type="PANTHER" id="PTHR43705">
    <property type="entry name" value="HYDROXYACYLGLUTATHIONE HYDROLASE"/>
    <property type="match status" value="1"/>
</dbReference>
<comment type="pathway">
    <text evidence="2 7">Secondary metabolite metabolism; methylglyoxal degradation; (R)-lactate from methylglyoxal: step 2/2.</text>
</comment>
<dbReference type="EC" id="3.1.2.6" evidence="7"/>
<evidence type="ECO:0000256" key="4">
    <source>
        <dbReference type="ARBA" id="ARBA00022723"/>
    </source>
</evidence>
<proteinExistence type="inferred from homology"/>
<feature type="binding site" evidence="7">
    <location>
        <position position="161"/>
    </location>
    <ligand>
        <name>Zn(2+)</name>
        <dbReference type="ChEBI" id="CHEBI:29105"/>
        <label>2</label>
    </ligand>
</feature>
<comment type="catalytic activity">
    <reaction evidence="1 7">
        <text>an S-(2-hydroxyacyl)glutathione + H2O = a 2-hydroxy carboxylate + glutathione + H(+)</text>
        <dbReference type="Rhea" id="RHEA:21864"/>
        <dbReference type="ChEBI" id="CHEBI:15377"/>
        <dbReference type="ChEBI" id="CHEBI:15378"/>
        <dbReference type="ChEBI" id="CHEBI:57925"/>
        <dbReference type="ChEBI" id="CHEBI:58896"/>
        <dbReference type="ChEBI" id="CHEBI:71261"/>
        <dbReference type="EC" id="3.1.2.6"/>
    </reaction>
</comment>
<dbReference type="InterPro" id="IPR032282">
    <property type="entry name" value="HAGH_C"/>
</dbReference>
<keyword evidence="6 7" id="KW-0862">Zinc</keyword>
<dbReference type="GO" id="GO:0046872">
    <property type="term" value="F:metal ion binding"/>
    <property type="evidence" value="ECO:0007669"/>
    <property type="project" value="UniProtKB-KW"/>
</dbReference>
<sequence>MLKISAIPIFTDNYIWVLEQNHKVIAVDPGDAAPLQAWLSAQHCTLAGILITHHHADHTAGLADLAQDGLPIYGPAAIRYINRPLLGGESLTLLGENFRVLATPGHTLDHLCYYGAGALFSGDTLFSGGCGRVFEGSMAQMYQSLQTLSQLPSQTLVCCTHEYTMSNLQFALTIEPENTALQSRAAEVAQLRAAEQFSLPSTLSIELASNPFLRCNEPAVIKMAQQHNPNANSPAQVFASLREWKNNFR</sequence>
<evidence type="ECO:0000256" key="2">
    <source>
        <dbReference type="ARBA" id="ARBA00004963"/>
    </source>
</evidence>